<proteinExistence type="predicted"/>
<dbReference type="Proteomes" id="UP001190700">
    <property type="component" value="Unassembled WGS sequence"/>
</dbReference>
<dbReference type="PROSITE" id="PS50181">
    <property type="entry name" value="FBOX"/>
    <property type="match status" value="1"/>
</dbReference>
<protein>
    <recommendedName>
        <fullName evidence="1">F-box domain-containing protein</fullName>
    </recommendedName>
</protein>
<name>A0AAE0G7S5_9CHLO</name>
<comment type="caution">
    <text evidence="2">The sequence shown here is derived from an EMBL/GenBank/DDBJ whole genome shotgun (WGS) entry which is preliminary data.</text>
</comment>
<dbReference type="SUPFAM" id="SSF81383">
    <property type="entry name" value="F-box domain"/>
    <property type="match status" value="1"/>
</dbReference>
<evidence type="ECO:0000313" key="3">
    <source>
        <dbReference type="Proteomes" id="UP001190700"/>
    </source>
</evidence>
<dbReference type="InterPro" id="IPR036047">
    <property type="entry name" value="F-box-like_dom_sf"/>
</dbReference>
<gene>
    <name evidence="2" type="ORF">CYMTET_18700</name>
</gene>
<keyword evidence="3" id="KW-1185">Reference proteome</keyword>
<dbReference type="InterPro" id="IPR001810">
    <property type="entry name" value="F-box_dom"/>
</dbReference>
<dbReference type="AlphaFoldDB" id="A0AAE0G7S5"/>
<reference evidence="2 3" key="1">
    <citation type="journal article" date="2015" name="Genome Biol. Evol.">
        <title>Comparative Genomics of a Bacterivorous Green Alga Reveals Evolutionary Causalities and Consequences of Phago-Mixotrophic Mode of Nutrition.</title>
        <authorList>
            <person name="Burns J.A."/>
            <person name="Paasch A."/>
            <person name="Narechania A."/>
            <person name="Kim E."/>
        </authorList>
    </citation>
    <scope>NUCLEOTIDE SEQUENCE [LARGE SCALE GENOMIC DNA]</scope>
    <source>
        <strain evidence="2 3">PLY_AMNH</strain>
    </source>
</reference>
<dbReference type="EMBL" id="LGRX02008667">
    <property type="protein sequence ID" value="KAK3273039.1"/>
    <property type="molecule type" value="Genomic_DNA"/>
</dbReference>
<accession>A0AAE0G7S5</accession>
<dbReference type="Pfam" id="PF12937">
    <property type="entry name" value="F-box-like"/>
    <property type="match status" value="1"/>
</dbReference>
<sequence>MAAVREPTLCLARPAASVEAPISLEGFADELVLAVLSKLDYRSLCRAILVNTRLRSLASCNVLWRQLCFKKWRNKQAQQSRWDRLNSEWSQLQNLSRVADAPREGLCGFWLKQFAIALDSSRTLSLTNQTLLSHDWEVKFTESAGGDMSYRGKPARFRENHTLELEHYPPLPWCIDDARDDVLLIANFPPHRVRSPTLKESSNAGGGVIWDQRCVWRVKIRATM</sequence>
<feature type="domain" description="F-box" evidence="1">
    <location>
        <begin position="21"/>
        <end position="67"/>
    </location>
</feature>
<organism evidence="2 3">
    <name type="scientific">Cymbomonas tetramitiformis</name>
    <dbReference type="NCBI Taxonomy" id="36881"/>
    <lineage>
        <taxon>Eukaryota</taxon>
        <taxon>Viridiplantae</taxon>
        <taxon>Chlorophyta</taxon>
        <taxon>Pyramimonadophyceae</taxon>
        <taxon>Pyramimonadales</taxon>
        <taxon>Pyramimonadaceae</taxon>
        <taxon>Cymbomonas</taxon>
    </lineage>
</organism>
<evidence type="ECO:0000313" key="2">
    <source>
        <dbReference type="EMBL" id="KAK3273039.1"/>
    </source>
</evidence>
<evidence type="ECO:0000259" key="1">
    <source>
        <dbReference type="PROSITE" id="PS50181"/>
    </source>
</evidence>
<dbReference type="Gene3D" id="1.20.1280.50">
    <property type="match status" value="1"/>
</dbReference>